<keyword evidence="6" id="KW-1185">Reference proteome</keyword>
<reference evidence="5" key="3">
    <citation type="submission" date="2025-09" db="UniProtKB">
        <authorList>
            <consortium name="Ensembl"/>
        </authorList>
    </citation>
    <scope>IDENTIFICATION</scope>
</reference>
<dbReference type="GeneTree" id="ENSGT00940000158221"/>
<accession>H2YDM2</accession>
<protein>
    <recommendedName>
        <fullName evidence="2">AarF domain-containing protein kinase 1</fullName>
    </recommendedName>
</protein>
<dbReference type="Pfam" id="PF03109">
    <property type="entry name" value="ABC1"/>
    <property type="match status" value="1"/>
</dbReference>
<dbReference type="AlphaFoldDB" id="H2YDM2"/>
<dbReference type="CDD" id="cd13969">
    <property type="entry name" value="ADCK1-like"/>
    <property type="match status" value="1"/>
</dbReference>
<dbReference type="PANTHER" id="PTHR43173">
    <property type="entry name" value="ABC1 FAMILY PROTEIN"/>
    <property type="match status" value="1"/>
</dbReference>
<dbReference type="STRING" id="51511.ENSCSAVP00000003420"/>
<reference evidence="5" key="2">
    <citation type="submission" date="2025-08" db="UniProtKB">
        <authorList>
            <consortium name="Ensembl"/>
        </authorList>
    </citation>
    <scope>IDENTIFICATION</scope>
</reference>
<dbReference type="SUPFAM" id="SSF56112">
    <property type="entry name" value="Protein kinase-like (PK-like)"/>
    <property type="match status" value="1"/>
</dbReference>
<dbReference type="InParanoid" id="H2YDM2"/>
<dbReference type="OMA" id="RCNPEDI"/>
<evidence type="ECO:0000256" key="3">
    <source>
        <dbReference type="ARBA" id="ARBA00045626"/>
    </source>
</evidence>
<evidence type="ECO:0000313" key="5">
    <source>
        <dbReference type="Ensembl" id="ENSCSAVP00000003420.1"/>
    </source>
</evidence>
<evidence type="ECO:0000259" key="4">
    <source>
        <dbReference type="Pfam" id="PF03109"/>
    </source>
</evidence>
<dbReference type="InterPro" id="IPR004147">
    <property type="entry name" value="ABC1_dom"/>
</dbReference>
<evidence type="ECO:0000256" key="1">
    <source>
        <dbReference type="ARBA" id="ARBA00009670"/>
    </source>
</evidence>
<dbReference type="GO" id="GO:0007005">
    <property type="term" value="P:mitochondrion organization"/>
    <property type="evidence" value="ECO:0007669"/>
    <property type="project" value="TreeGrafter"/>
</dbReference>
<name>H2YDM2_CIOSA</name>
<dbReference type="InterPro" id="IPR011009">
    <property type="entry name" value="Kinase-like_dom_sf"/>
</dbReference>
<comment type="function">
    <text evidence="3">Appears to be essential for maintaining mitochondrial cristae formation and mitochondrial function by acting via YME1L1 in a kinase-independent manner to regulate essential mitochondrial structural proteins OPA1 and IMMT. The action of this enzyme is not yet clear. It is not known if it has protein kinase activity and what type of substrate it would phosphorylate (Ser, Thr or Tyr).</text>
</comment>
<feature type="domain" description="ABC1 atypical kinase-like" evidence="4">
    <location>
        <begin position="89"/>
        <end position="352"/>
    </location>
</feature>
<dbReference type="InterPro" id="IPR045307">
    <property type="entry name" value="ADCK1_dom"/>
</dbReference>
<dbReference type="Gene3D" id="1.10.510.10">
    <property type="entry name" value="Transferase(Phosphotransferase) domain 1"/>
    <property type="match status" value="1"/>
</dbReference>
<evidence type="ECO:0000256" key="2">
    <source>
        <dbReference type="ARBA" id="ARBA00040082"/>
    </source>
</evidence>
<dbReference type="InterPro" id="IPR051130">
    <property type="entry name" value="Mito_struct-func_regulator"/>
</dbReference>
<proteinExistence type="inferred from homology"/>
<dbReference type="Ensembl" id="ENSCSAVT00000003472.1">
    <property type="protein sequence ID" value="ENSCSAVP00000003420.1"/>
    <property type="gene ID" value="ENSCSAVG00000002037.1"/>
</dbReference>
<dbReference type="FunCoup" id="H2YDM2">
    <property type="interactions" value="220"/>
</dbReference>
<dbReference type="Proteomes" id="UP000007875">
    <property type="component" value="Unassembled WGS sequence"/>
</dbReference>
<dbReference type="eggNOG" id="KOG1235">
    <property type="taxonomic scope" value="Eukaryota"/>
</dbReference>
<dbReference type="GO" id="GO:0055088">
    <property type="term" value="P:lipid homeostasis"/>
    <property type="evidence" value="ECO:0007669"/>
    <property type="project" value="TreeGrafter"/>
</dbReference>
<reference evidence="6" key="1">
    <citation type="submission" date="2003-08" db="EMBL/GenBank/DDBJ databases">
        <authorList>
            <person name="Birren B."/>
            <person name="Nusbaum C."/>
            <person name="Abebe A."/>
            <person name="Abouelleil A."/>
            <person name="Adekoya E."/>
            <person name="Ait-zahra M."/>
            <person name="Allen N."/>
            <person name="Allen T."/>
            <person name="An P."/>
            <person name="Anderson M."/>
            <person name="Anderson S."/>
            <person name="Arachchi H."/>
            <person name="Armbruster J."/>
            <person name="Bachantsang P."/>
            <person name="Baldwin J."/>
            <person name="Barry A."/>
            <person name="Bayul T."/>
            <person name="Blitshsteyn B."/>
            <person name="Bloom T."/>
            <person name="Blye J."/>
            <person name="Boguslavskiy L."/>
            <person name="Borowsky M."/>
            <person name="Boukhgalter B."/>
            <person name="Brunache A."/>
            <person name="Butler J."/>
            <person name="Calixte N."/>
            <person name="Calvo S."/>
            <person name="Camarata J."/>
            <person name="Campo K."/>
            <person name="Chang J."/>
            <person name="Cheshatsang Y."/>
            <person name="Citroen M."/>
            <person name="Collymore A."/>
            <person name="Considine T."/>
            <person name="Cook A."/>
            <person name="Cooke P."/>
            <person name="Corum B."/>
            <person name="Cuomo C."/>
            <person name="David R."/>
            <person name="Dawoe T."/>
            <person name="Degray S."/>
            <person name="Dodge S."/>
            <person name="Dooley K."/>
            <person name="Dorje P."/>
            <person name="Dorjee K."/>
            <person name="Dorris L."/>
            <person name="Duffey N."/>
            <person name="Dupes A."/>
            <person name="Elkins T."/>
            <person name="Engels R."/>
            <person name="Erickson J."/>
            <person name="Farina A."/>
            <person name="Faro S."/>
            <person name="Ferreira P."/>
            <person name="Fischer H."/>
            <person name="Fitzgerald M."/>
            <person name="Foley K."/>
            <person name="Gage D."/>
            <person name="Galagan J."/>
            <person name="Gearin G."/>
            <person name="Gnerre S."/>
            <person name="Gnirke A."/>
            <person name="Goyette A."/>
            <person name="Graham J."/>
            <person name="Grandbois E."/>
            <person name="Gyaltsen K."/>
            <person name="Hafez N."/>
            <person name="Hagopian D."/>
            <person name="Hagos B."/>
            <person name="Hall J."/>
            <person name="Hatcher B."/>
            <person name="Heller A."/>
            <person name="Higgins H."/>
            <person name="Honan T."/>
            <person name="Horn A."/>
            <person name="Houde N."/>
            <person name="Hughes L."/>
            <person name="Hulme W."/>
            <person name="Husby E."/>
            <person name="Iliev I."/>
            <person name="Jaffe D."/>
            <person name="Jones C."/>
            <person name="Kamal M."/>
            <person name="Kamat A."/>
            <person name="Kamvysselis M."/>
            <person name="Karlsson E."/>
            <person name="Kells C."/>
            <person name="Kieu A."/>
            <person name="Kisner P."/>
            <person name="Kodira C."/>
            <person name="Kulbokas E."/>
            <person name="Labutti K."/>
            <person name="Lama D."/>
            <person name="Landers T."/>
            <person name="Leger J."/>
            <person name="Levine S."/>
            <person name="Lewis D."/>
            <person name="Lewis T."/>
            <person name="Lindblad-toh K."/>
            <person name="Liu X."/>
            <person name="Lokyitsang T."/>
            <person name="Lokyitsang Y."/>
            <person name="Lucien O."/>
            <person name="Lui A."/>
            <person name="Ma L.J."/>
            <person name="Mabbitt R."/>
            <person name="Macdonald J."/>
            <person name="Maclean C."/>
            <person name="Major J."/>
            <person name="Manning J."/>
            <person name="Marabella R."/>
            <person name="Maru K."/>
            <person name="Matthews C."/>
            <person name="Mauceli E."/>
            <person name="Mccarthy M."/>
            <person name="Mcdonough S."/>
            <person name="Mcghee T."/>
            <person name="Meldrim J."/>
            <person name="Meneus L."/>
            <person name="Mesirov J."/>
            <person name="Mihalev A."/>
            <person name="Mihova T."/>
            <person name="Mikkelsen T."/>
            <person name="Mlenga V."/>
            <person name="Moru K."/>
            <person name="Mozes J."/>
            <person name="Mulrain L."/>
            <person name="Munson G."/>
            <person name="Naylor J."/>
            <person name="Newes C."/>
            <person name="Nguyen C."/>
            <person name="Nguyen N."/>
            <person name="Nguyen T."/>
            <person name="Nicol R."/>
            <person name="Nielsen C."/>
            <person name="Nizzari M."/>
            <person name="Norbu C."/>
            <person name="Norbu N."/>
            <person name="O'donnell P."/>
            <person name="Okoawo O."/>
            <person name="O'leary S."/>
            <person name="Omotosho B."/>
            <person name="O'neill K."/>
            <person name="Osman S."/>
            <person name="Parker S."/>
            <person name="Perrin D."/>
            <person name="Phunkhang P."/>
            <person name="Piqani B."/>
            <person name="Purcell S."/>
            <person name="Rachupka T."/>
            <person name="Ramasamy U."/>
            <person name="Rameau R."/>
            <person name="Ray V."/>
            <person name="Raymond C."/>
            <person name="Retta R."/>
            <person name="Richardson S."/>
            <person name="Rise C."/>
            <person name="Rodriguez J."/>
            <person name="Rogers J."/>
            <person name="Rogov P."/>
            <person name="Rutman M."/>
            <person name="Schupbach R."/>
            <person name="Seaman C."/>
            <person name="Settipalli S."/>
            <person name="Sharpe T."/>
            <person name="Sheridan J."/>
            <person name="Sherpa N."/>
            <person name="Shi J."/>
            <person name="Smirnov S."/>
            <person name="Smith C."/>
            <person name="Sougnez C."/>
            <person name="Spencer B."/>
            <person name="Stalker J."/>
            <person name="Stange-thomann N."/>
            <person name="Stavropoulos S."/>
            <person name="Stetson K."/>
            <person name="Stone C."/>
            <person name="Stone S."/>
            <person name="Stubbs M."/>
            <person name="Talamas J."/>
            <person name="Tchuinga P."/>
            <person name="Tenzing P."/>
            <person name="Tesfaye S."/>
            <person name="Theodore J."/>
            <person name="Thoulutsang Y."/>
            <person name="Topham K."/>
            <person name="Towey S."/>
            <person name="Tsamla T."/>
            <person name="Tsomo N."/>
            <person name="Vallee D."/>
            <person name="Vassiliev H."/>
            <person name="Venkataraman V."/>
            <person name="Vinson J."/>
            <person name="Vo A."/>
            <person name="Wade C."/>
            <person name="Wang S."/>
            <person name="Wangchuk T."/>
            <person name="Wangdi T."/>
            <person name="Whittaker C."/>
            <person name="Wilkinson J."/>
            <person name="Wu Y."/>
            <person name="Wyman D."/>
            <person name="Yadav S."/>
            <person name="Yang S."/>
            <person name="Yang X."/>
            <person name="Yeager S."/>
            <person name="Yee E."/>
            <person name="Young G."/>
            <person name="Zainoun J."/>
            <person name="Zembeck L."/>
            <person name="Zimmer A."/>
            <person name="Zody M."/>
            <person name="Lander E."/>
        </authorList>
    </citation>
    <scope>NUCLEOTIDE SEQUENCE [LARGE SCALE GENOMIC DNA]</scope>
</reference>
<dbReference type="GO" id="GO:0005743">
    <property type="term" value="C:mitochondrial inner membrane"/>
    <property type="evidence" value="ECO:0007669"/>
    <property type="project" value="TreeGrafter"/>
</dbReference>
<dbReference type="PANTHER" id="PTHR43173:SF19">
    <property type="entry name" value="AARF DOMAIN-CONTAINING PROTEIN KINASE 1"/>
    <property type="match status" value="1"/>
</dbReference>
<comment type="similarity">
    <text evidence="1">Belongs to the protein kinase superfamily. ADCK protein kinase family.</text>
</comment>
<evidence type="ECO:0000313" key="6">
    <source>
        <dbReference type="Proteomes" id="UP000007875"/>
    </source>
</evidence>
<sequence length="466" mass="52842">DLTDQPLIRAARTGLTTVSIICDYKLSLRNTAIDSPEFNQAKSQAHSRSAKKLLALCWRNRGTYVKVGQHLGAMDYLLPGEYTKVLKVLHSKAPQSSLEEIHGVLKKDLNIESVDDVFSEFCKTPIGTASLAQVHKAKLKSDGSTVAVKVQHPKVQDLADKDMDMMDGAVRLVKKVFPEFDLMWLAEETRTNLPLELDFLVEARNCTKAAKNLKCFDWVKLPRLYWDYCTHRVMVMEFLEGGQVNDSDYLCKNNIDFRHVSRLLGKMFSEMIFVHGFVHCDPHPGNIMVRWRQNQQEDSKFKKLASYLGICKPKLEVVLLDHGLYRELSKTFRYHYASLWQSIITFDMAGLETHARACGSGDMFPLLATIVTGRSWQVVGRDGIKNVDFTREEDDEIRDGAGQFLPHISTVLGNVPSEMLLVLKTNDHLRGLDVSLSVLRGHASGFVDMSKCCLRALRELKHERID</sequence>
<organism evidence="5 6">
    <name type="scientific">Ciona savignyi</name>
    <name type="common">Pacific transparent sea squirt</name>
    <dbReference type="NCBI Taxonomy" id="51511"/>
    <lineage>
        <taxon>Eukaryota</taxon>
        <taxon>Metazoa</taxon>
        <taxon>Chordata</taxon>
        <taxon>Tunicata</taxon>
        <taxon>Ascidiacea</taxon>
        <taxon>Phlebobranchia</taxon>
        <taxon>Cionidae</taxon>
        <taxon>Ciona</taxon>
    </lineage>
</organism>